<organism evidence="1 2">
    <name type="scientific">Moniliophthora roreri</name>
    <name type="common">Frosty pod rot fungus</name>
    <name type="synonym">Monilia roreri</name>
    <dbReference type="NCBI Taxonomy" id="221103"/>
    <lineage>
        <taxon>Eukaryota</taxon>
        <taxon>Fungi</taxon>
        <taxon>Dikarya</taxon>
        <taxon>Basidiomycota</taxon>
        <taxon>Agaricomycotina</taxon>
        <taxon>Agaricomycetes</taxon>
        <taxon>Agaricomycetidae</taxon>
        <taxon>Agaricales</taxon>
        <taxon>Marasmiineae</taxon>
        <taxon>Marasmiaceae</taxon>
        <taxon>Moniliophthora</taxon>
    </lineage>
</organism>
<dbReference type="PANTHER" id="PTHR28158:SF1">
    <property type="entry name" value="SMALL RIBOSOMAL SUBUNIT PROTEIN MS45"/>
    <property type="match status" value="1"/>
</dbReference>
<dbReference type="PANTHER" id="PTHR28158">
    <property type="entry name" value="37S RIBOSOMAL PROTEIN S35, MITOCHONDRIAL"/>
    <property type="match status" value="1"/>
</dbReference>
<reference evidence="1 2" key="1">
    <citation type="submission" date="2015-12" db="EMBL/GenBank/DDBJ databases">
        <title>Draft genome sequence of Moniliophthora roreri, the causal agent of frosty pod rot of cacao.</title>
        <authorList>
            <person name="Aime M.C."/>
            <person name="Diaz-Valderrama J.R."/>
            <person name="Kijpornyongpan T."/>
            <person name="Phillips-Mora W."/>
        </authorList>
    </citation>
    <scope>NUCLEOTIDE SEQUENCE [LARGE SCALE GENOMIC DNA]</scope>
    <source>
        <strain evidence="1 2">MCA 2952</strain>
    </source>
</reference>
<sequence length="343" mass="39085">MSSHFFRLFYRTAQPCLRQSQPQCQHRTISYSLPRASELSPEPATAEEVAQAKAADEAVKARLEADSEGRDEYATINVPKSFTRFMEEGYIQRLRTSGTRNWLPARLGTRRPFPLNPTFNPPPPISDAQKTEMYQLFMEDPKKNSVRVLSQRYHVSLKRVDAILRLKGMEHAWVKKKPLQTGFVRGMERILGVPTFKPKSKPAVPDGRDPRYDAYEADSLEELEQRDAARQRYQRMYWETLDEGGSAPVAPAAVEHAKKMAIRLAQRAIQEKNAKFLPTIADTDFIKWPKDPVVISTKPGRPAIHFVDVGAKYVDATAEMKRLASAGRRSRYRLKKAAEKQIA</sequence>
<evidence type="ECO:0008006" key="3">
    <source>
        <dbReference type="Google" id="ProtNLM"/>
    </source>
</evidence>
<dbReference type="eggNOG" id="ENOG502S81B">
    <property type="taxonomic scope" value="Eukaryota"/>
</dbReference>
<dbReference type="GO" id="GO:0032543">
    <property type="term" value="P:mitochondrial translation"/>
    <property type="evidence" value="ECO:0007669"/>
    <property type="project" value="TreeGrafter"/>
</dbReference>
<dbReference type="GO" id="GO:0003735">
    <property type="term" value="F:structural constituent of ribosome"/>
    <property type="evidence" value="ECO:0007669"/>
    <property type="project" value="TreeGrafter"/>
</dbReference>
<evidence type="ECO:0000313" key="1">
    <source>
        <dbReference type="EMBL" id="KTB37470.1"/>
    </source>
</evidence>
<dbReference type="InterPro" id="IPR021036">
    <property type="entry name" value="Ribosomal_mS45"/>
</dbReference>
<protein>
    <recommendedName>
        <fullName evidence="3">Mucin-like protein</fullName>
    </recommendedName>
</protein>
<dbReference type="AlphaFoldDB" id="A0A0W0FME1"/>
<dbReference type="Proteomes" id="UP000054988">
    <property type="component" value="Unassembled WGS sequence"/>
</dbReference>
<dbReference type="Pfam" id="PF12298">
    <property type="entry name" value="Bot1p"/>
    <property type="match status" value="1"/>
</dbReference>
<dbReference type="EMBL" id="LATX01001846">
    <property type="protein sequence ID" value="KTB37470.1"/>
    <property type="molecule type" value="Genomic_DNA"/>
</dbReference>
<comment type="caution">
    <text evidence="1">The sequence shown here is derived from an EMBL/GenBank/DDBJ whole genome shotgun (WGS) entry which is preliminary data.</text>
</comment>
<accession>A0A0W0FME1</accession>
<name>A0A0W0FME1_MONRR</name>
<evidence type="ECO:0000313" key="2">
    <source>
        <dbReference type="Proteomes" id="UP000054988"/>
    </source>
</evidence>
<gene>
    <name evidence="1" type="ORF">WG66_9954</name>
</gene>
<proteinExistence type="predicted"/>
<dbReference type="GO" id="GO:0005763">
    <property type="term" value="C:mitochondrial small ribosomal subunit"/>
    <property type="evidence" value="ECO:0007669"/>
    <property type="project" value="TreeGrafter"/>
</dbReference>